<evidence type="ECO:0000256" key="3">
    <source>
        <dbReference type="SAM" id="MobiDB-lite"/>
    </source>
</evidence>
<reference evidence="5" key="1">
    <citation type="submission" date="2015-11" db="EMBL/GenBank/DDBJ databases">
        <title>De novo transcriptome assembly of four potential Pierce s Disease insect vectors from Arizona vineyards.</title>
        <authorList>
            <person name="Tassone E.E."/>
        </authorList>
    </citation>
    <scope>NUCLEOTIDE SEQUENCE</scope>
</reference>
<feature type="non-terminal residue" evidence="5">
    <location>
        <position position="1"/>
    </location>
</feature>
<dbReference type="InterPro" id="IPR042178">
    <property type="entry name" value="Serpin_sf_1"/>
</dbReference>
<dbReference type="SUPFAM" id="SSF56574">
    <property type="entry name" value="Serpins"/>
    <property type="match status" value="1"/>
</dbReference>
<name>A0A1B6F2R7_9HEMI</name>
<proteinExistence type="predicted"/>
<dbReference type="InterPro" id="IPR042185">
    <property type="entry name" value="Serpin_sf_2"/>
</dbReference>
<dbReference type="Gene3D" id="3.30.497.10">
    <property type="entry name" value="Antithrombin, subunit I, domain 2"/>
    <property type="match status" value="1"/>
</dbReference>
<gene>
    <name evidence="5" type="ORF">g.4092</name>
</gene>
<dbReference type="InterPro" id="IPR023796">
    <property type="entry name" value="Serpin_dom"/>
</dbReference>
<keyword evidence="2" id="KW-0722">Serine protease inhibitor</keyword>
<accession>A0A1B6F2R7</accession>
<feature type="compositionally biased region" description="Basic and acidic residues" evidence="3">
    <location>
        <begin position="204"/>
        <end position="213"/>
    </location>
</feature>
<evidence type="ECO:0000313" key="5">
    <source>
        <dbReference type="EMBL" id="JAS44173.1"/>
    </source>
</evidence>
<feature type="region of interest" description="Disordered" evidence="3">
    <location>
        <begin position="189"/>
        <end position="213"/>
    </location>
</feature>
<dbReference type="Pfam" id="PF00079">
    <property type="entry name" value="Serpin"/>
    <property type="match status" value="1"/>
</dbReference>
<feature type="compositionally biased region" description="Low complexity" evidence="3">
    <location>
        <begin position="192"/>
        <end position="203"/>
    </location>
</feature>
<sequence>TATIFQTDCSKASVEGRDGEMYFVVLPTQHQRRLIQIPAVVHKSDFMLGYEPQSDTIVASIQTSSDSNISTVFIMPSRQGSLSNRRGPVEDLIQLEQQLISSPSIYYHLLRTLAKRESMEIQLPRFSHRSIINSTELLRKMGFNELLTKNRANLQGLGSTDEQLYLSDLMQINTFTNCANQFKELHREDDSAASPLSQLAAAAADRRKKDSQS</sequence>
<organism evidence="5">
    <name type="scientific">Cuerna arida</name>
    <dbReference type="NCBI Taxonomy" id="1464854"/>
    <lineage>
        <taxon>Eukaryota</taxon>
        <taxon>Metazoa</taxon>
        <taxon>Ecdysozoa</taxon>
        <taxon>Arthropoda</taxon>
        <taxon>Hexapoda</taxon>
        <taxon>Insecta</taxon>
        <taxon>Pterygota</taxon>
        <taxon>Neoptera</taxon>
        <taxon>Paraneoptera</taxon>
        <taxon>Hemiptera</taxon>
        <taxon>Auchenorrhyncha</taxon>
        <taxon>Membracoidea</taxon>
        <taxon>Cicadellidae</taxon>
        <taxon>Cicadellinae</taxon>
        <taxon>Proconiini</taxon>
        <taxon>Cuerna</taxon>
    </lineage>
</organism>
<feature type="non-terminal residue" evidence="5">
    <location>
        <position position="213"/>
    </location>
</feature>
<protein>
    <recommendedName>
        <fullName evidence="4">Serpin domain-containing protein</fullName>
    </recommendedName>
</protein>
<evidence type="ECO:0000259" key="4">
    <source>
        <dbReference type="Pfam" id="PF00079"/>
    </source>
</evidence>
<dbReference type="AlphaFoldDB" id="A0A1B6F2R7"/>
<feature type="domain" description="Serpin" evidence="4">
    <location>
        <begin position="35"/>
        <end position="171"/>
    </location>
</feature>
<evidence type="ECO:0000256" key="1">
    <source>
        <dbReference type="ARBA" id="ARBA00022690"/>
    </source>
</evidence>
<dbReference type="GO" id="GO:0004867">
    <property type="term" value="F:serine-type endopeptidase inhibitor activity"/>
    <property type="evidence" value="ECO:0007669"/>
    <property type="project" value="UniProtKB-KW"/>
</dbReference>
<evidence type="ECO:0000256" key="2">
    <source>
        <dbReference type="ARBA" id="ARBA00022900"/>
    </source>
</evidence>
<keyword evidence="1" id="KW-0646">Protease inhibitor</keyword>
<dbReference type="Gene3D" id="2.30.39.10">
    <property type="entry name" value="Alpha-1-antitrypsin, domain 1"/>
    <property type="match status" value="1"/>
</dbReference>
<dbReference type="EMBL" id="GECZ01025596">
    <property type="protein sequence ID" value="JAS44173.1"/>
    <property type="molecule type" value="Transcribed_RNA"/>
</dbReference>
<dbReference type="InterPro" id="IPR036186">
    <property type="entry name" value="Serpin_sf"/>
</dbReference>